<dbReference type="AlphaFoldDB" id="A0A7J8G9Z2"/>
<evidence type="ECO:0000256" key="1">
    <source>
        <dbReference type="SAM" id="Phobius"/>
    </source>
</evidence>
<dbReference type="EMBL" id="JACASE010000006">
    <property type="protein sequence ID" value="KAF6456893.1"/>
    <property type="molecule type" value="Genomic_DNA"/>
</dbReference>
<keyword evidence="3" id="KW-1185">Reference proteome</keyword>
<reference evidence="2 3" key="1">
    <citation type="journal article" date="2020" name="Nature">
        <title>Six reference-quality genomes reveal evolution of bat adaptations.</title>
        <authorList>
            <person name="Jebb D."/>
            <person name="Huang Z."/>
            <person name="Pippel M."/>
            <person name="Hughes G.M."/>
            <person name="Lavrichenko K."/>
            <person name="Devanna P."/>
            <person name="Winkler S."/>
            <person name="Jermiin L.S."/>
            <person name="Skirmuntt E.C."/>
            <person name="Katzourakis A."/>
            <person name="Burkitt-Gray L."/>
            <person name="Ray D.A."/>
            <person name="Sullivan K.A.M."/>
            <person name="Roscito J.G."/>
            <person name="Kirilenko B.M."/>
            <person name="Davalos L.M."/>
            <person name="Corthals A.P."/>
            <person name="Power M.L."/>
            <person name="Jones G."/>
            <person name="Ransome R.D."/>
            <person name="Dechmann D.K.N."/>
            <person name="Locatelli A.G."/>
            <person name="Puechmaille S.J."/>
            <person name="Fedrigo O."/>
            <person name="Jarvis E.D."/>
            <person name="Hiller M."/>
            <person name="Vernes S.C."/>
            <person name="Myers E.W."/>
            <person name="Teeling E.C."/>
        </authorList>
    </citation>
    <scope>NUCLEOTIDE SEQUENCE [LARGE SCALE GENOMIC DNA]</scope>
    <source>
        <strain evidence="2">MRouAeg1</strain>
        <tissue evidence="2">Muscle</tissue>
    </source>
</reference>
<evidence type="ECO:0000313" key="2">
    <source>
        <dbReference type="EMBL" id="KAF6456893.1"/>
    </source>
</evidence>
<protein>
    <submittedName>
        <fullName evidence="2">Uncharacterized protein</fullName>
    </submittedName>
</protein>
<gene>
    <name evidence="2" type="ORF">HJG63_011526</name>
</gene>
<keyword evidence="1" id="KW-1133">Transmembrane helix</keyword>
<comment type="caution">
    <text evidence="2">The sequence shown here is derived from an EMBL/GenBank/DDBJ whole genome shotgun (WGS) entry which is preliminary data.</text>
</comment>
<dbReference type="Proteomes" id="UP000593571">
    <property type="component" value="Unassembled WGS sequence"/>
</dbReference>
<proteinExistence type="predicted"/>
<accession>A0A7J8G9Z2</accession>
<sequence>MANFTQTYLDIKGDLLAPVTKNSEAWQRLGIVQMGFHVRFSTVFSILPSFTWSFVPRGGRKVATIAQGHTFMNNNILRKSQTWSLFWVFLPRMRKCLSQQIFFFFYLCPSWIICHFQTDSFNQRRSYSS</sequence>
<keyword evidence="1" id="KW-0812">Transmembrane</keyword>
<evidence type="ECO:0000313" key="3">
    <source>
        <dbReference type="Proteomes" id="UP000593571"/>
    </source>
</evidence>
<feature type="transmembrane region" description="Helical" evidence="1">
    <location>
        <begin position="101"/>
        <end position="118"/>
    </location>
</feature>
<organism evidence="2 3">
    <name type="scientific">Rousettus aegyptiacus</name>
    <name type="common">Egyptian fruit bat</name>
    <name type="synonym">Pteropus aegyptiacus</name>
    <dbReference type="NCBI Taxonomy" id="9407"/>
    <lineage>
        <taxon>Eukaryota</taxon>
        <taxon>Metazoa</taxon>
        <taxon>Chordata</taxon>
        <taxon>Craniata</taxon>
        <taxon>Vertebrata</taxon>
        <taxon>Euteleostomi</taxon>
        <taxon>Mammalia</taxon>
        <taxon>Eutheria</taxon>
        <taxon>Laurasiatheria</taxon>
        <taxon>Chiroptera</taxon>
        <taxon>Yinpterochiroptera</taxon>
        <taxon>Pteropodoidea</taxon>
        <taxon>Pteropodidae</taxon>
        <taxon>Rousettinae</taxon>
        <taxon>Rousettus</taxon>
    </lineage>
</organism>
<keyword evidence="1" id="KW-0472">Membrane</keyword>
<name>A0A7J8G9Z2_ROUAE</name>